<dbReference type="PANTHER" id="PTHR24347">
    <property type="entry name" value="SERINE/THREONINE-PROTEIN KINASE"/>
    <property type="match status" value="1"/>
</dbReference>
<evidence type="ECO:0000256" key="8">
    <source>
        <dbReference type="ARBA" id="ARBA00022741"/>
    </source>
</evidence>
<keyword evidence="11 15" id="KW-0067">ATP-binding</keyword>
<comment type="cofactor">
    <cofactor evidence="1">
        <name>Mg(2+)</name>
        <dbReference type="ChEBI" id="CHEBI:18420"/>
    </cofactor>
</comment>
<evidence type="ECO:0000256" key="11">
    <source>
        <dbReference type="ARBA" id="ARBA00022840"/>
    </source>
</evidence>
<sequence length="414" mass="47387">MSVFEAINTEIGGSEKFWKFDQRQNFQETFKNKVYQKSKSGILKEVNLSLCQNYLVKVGPNSVNKKTLLDWKIVEPFIEDNGQNARFGFSIGHLSWSKDFYVENQETLDTWIQHLSTVGIMMDFENDFSIIKELGNGAFGTVYLAESNDTAELYAVKSISKHDITANPANLANLINEIKFMRKLDHPNIVKLHYVYENQTNIYLVIDYVGGGDLFKRIIKRKVYSEEHIAKFAQKLLDVLIYLNSFNIVHRDLKLENILMVSEENDYDFKLTDFGLAAEATEGLSLRCGSPGYIAPEILRKNLYDSKVDVFSAGVIFYILFSGRMPFPGRNAQEILLRNRDCKISFLHQQNLSKLAMTFILRLTEPIANLRPSVKEALNDPWFEKQLNSAASQNHLVSKIGKFQACRKIMGNIS</sequence>
<proteinExistence type="inferred from homology"/>
<evidence type="ECO:0000256" key="12">
    <source>
        <dbReference type="ARBA" id="ARBA00024334"/>
    </source>
</evidence>
<dbReference type="Gene3D" id="1.10.510.10">
    <property type="entry name" value="Transferase(Phosphotransferase) domain 1"/>
    <property type="match status" value="1"/>
</dbReference>
<evidence type="ECO:0000256" key="13">
    <source>
        <dbReference type="ARBA" id="ARBA00047899"/>
    </source>
</evidence>
<evidence type="ECO:0000256" key="1">
    <source>
        <dbReference type="ARBA" id="ARBA00001946"/>
    </source>
</evidence>
<comment type="catalytic activity">
    <reaction evidence="14">
        <text>L-seryl-[protein] + ATP = O-phospho-L-seryl-[protein] + ADP + H(+)</text>
        <dbReference type="Rhea" id="RHEA:17989"/>
        <dbReference type="Rhea" id="RHEA-COMP:9863"/>
        <dbReference type="Rhea" id="RHEA-COMP:11604"/>
        <dbReference type="ChEBI" id="CHEBI:15378"/>
        <dbReference type="ChEBI" id="CHEBI:29999"/>
        <dbReference type="ChEBI" id="CHEBI:30616"/>
        <dbReference type="ChEBI" id="CHEBI:83421"/>
        <dbReference type="ChEBI" id="CHEBI:456216"/>
        <dbReference type="EC" id="2.7.11.1"/>
    </reaction>
</comment>
<keyword evidence="8 15" id="KW-0547">Nucleotide-binding</keyword>
<evidence type="ECO:0000259" key="17">
    <source>
        <dbReference type="PROSITE" id="PS50011"/>
    </source>
</evidence>
<dbReference type="PROSITE" id="PS50011">
    <property type="entry name" value="PROTEIN_KINASE_DOM"/>
    <property type="match status" value="1"/>
</dbReference>
<evidence type="ECO:0000256" key="4">
    <source>
        <dbReference type="ARBA" id="ARBA00022527"/>
    </source>
</evidence>
<keyword evidence="10" id="KW-0106">Calcium</keyword>
<feature type="domain" description="Protein kinase" evidence="17">
    <location>
        <begin position="128"/>
        <end position="383"/>
    </location>
</feature>
<protein>
    <recommendedName>
        <fullName evidence="3">non-specific serine/threonine protein kinase</fullName>
        <ecNumber evidence="3">2.7.11.1</ecNumber>
    </recommendedName>
</protein>
<evidence type="ECO:0000313" key="19">
    <source>
        <dbReference type="Proteomes" id="UP001162131"/>
    </source>
</evidence>
<comment type="catalytic activity">
    <reaction evidence="13">
        <text>L-threonyl-[protein] + ATP = O-phospho-L-threonyl-[protein] + ADP + H(+)</text>
        <dbReference type="Rhea" id="RHEA:46608"/>
        <dbReference type="Rhea" id="RHEA-COMP:11060"/>
        <dbReference type="Rhea" id="RHEA-COMP:11605"/>
        <dbReference type="ChEBI" id="CHEBI:15378"/>
        <dbReference type="ChEBI" id="CHEBI:30013"/>
        <dbReference type="ChEBI" id="CHEBI:30616"/>
        <dbReference type="ChEBI" id="CHEBI:61977"/>
        <dbReference type="ChEBI" id="CHEBI:456216"/>
        <dbReference type="EC" id="2.7.11.1"/>
    </reaction>
</comment>
<dbReference type="FunFam" id="3.30.200.20:FF:000315">
    <property type="entry name" value="Calcium-dependent protein kinase 3"/>
    <property type="match status" value="1"/>
</dbReference>
<evidence type="ECO:0000256" key="7">
    <source>
        <dbReference type="ARBA" id="ARBA00022737"/>
    </source>
</evidence>
<keyword evidence="7" id="KW-0677">Repeat</keyword>
<keyword evidence="5" id="KW-0808">Transferase</keyword>
<evidence type="ECO:0000256" key="14">
    <source>
        <dbReference type="ARBA" id="ARBA00048679"/>
    </source>
</evidence>
<accession>A0AAU9JVJ1</accession>
<dbReference type="CDD" id="cd05117">
    <property type="entry name" value="STKc_CAMK"/>
    <property type="match status" value="1"/>
</dbReference>
<dbReference type="EC" id="2.7.11.1" evidence="3"/>
<dbReference type="SUPFAM" id="SSF56112">
    <property type="entry name" value="Protein kinase-like (PK-like)"/>
    <property type="match status" value="1"/>
</dbReference>
<organism evidence="18 19">
    <name type="scientific">Blepharisma stoltei</name>
    <dbReference type="NCBI Taxonomy" id="1481888"/>
    <lineage>
        <taxon>Eukaryota</taxon>
        <taxon>Sar</taxon>
        <taxon>Alveolata</taxon>
        <taxon>Ciliophora</taxon>
        <taxon>Postciliodesmatophora</taxon>
        <taxon>Heterotrichea</taxon>
        <taxon>Heterotrichida</taxon>
        <taxon>Blepharismidae</taxon>
        <taxon>Blepharisma</taxon>
    </lineage>
</organism>
<dbReference type="Gene3D" id="3.30.200.20">
    <property type="entry name" value="Phosphorylase Kinase, domain 1"/>
    <property type="match status" value="1"/>
</dbReference>
<dbReference type="InterPro" id="IPR011009">
    <property type="entry name" value="Kinase-like_dom_sf"/>
</dbReference>
<dbReference type="InterPro" id="IPR017441">
    <property type="entry name" value="Protein_kinase_ATP_BS"/>
</dbReference>
<dbReference type="Proteomes" id="UP001162131">
    <property type="component" value="Unassembled WGS sequence"/>
</dbReference>
<comment type="caution">
    <text evidence="18">The sequence shown here is derived from an EMBL/GenBank/DDBJ whole genome shotgun (WGS) entry which is preliminary data.</text>
</comment>
<evidence type="ECO:0000256" key="10">
    <source>
        <dbReference type="ARBA" id="ARBA00022837"/>
    </source>
</evidence>
<keyword evidence="19" id="KW-1185">Reference proteome</keyword>
<dbReference type="AlphaFoldDB" id="A0AAU9JVJ1"/>
<dbReference type="SMART" id="SM00220">
    <property type="entry name" value="S_TKc"/>
    <property type="match status" value="1"/>
</dbReference>
<dbReference type="InterPro" id="IPR000719">
    <property type="entry name" value="Prot_kinase_dom"/>
</dbReference>
<evidence type="ECO:0000256" key="15">
    <source>
        <dbReference type="PROSITE-ProRule" id="PRU10141"/>
    </source>
</evidence>
<dbReference type="PROSITE" id="PS00108">
    <property type="entry name" value="PROTEIN_KINASE_ST"/>
    <property type="match status" value="1"/>
</dbReference>
<evidence type="ECO:0000256" key="2">
    <source>
        <dbReference type="ARBA" id="ARBA00011245"/>
    </source>
</evidence>
<keyword evidence="9" id="KW-0418">Kinase</keyword>
<keyword evidence="6" id="KW-0479">Metal-binding</keyword>
<dbReference type="FunFam" id="1.10.510.10:FF:000571">
    <property type="entry name" value="Maternal embryonic leucine zipper kinase"/>
    <property type="match status" value="1"/>
</dbReference>
<evidence type="ECO:0000256" key="9">
    <source>
        <dbReference type="ARBA" id="ARBA00022777"/>
    </source>
</evidence>
<gene>
    <name evidence="18" type="ORF">BSTOLATCC_MIC49178</name>
</gene>
<dbReference type="Pfam" id="PF00069">
    <property type="entry name" value="Pkinase"/>
    <property type="match status" value="1"/>
</dbReference>
<feature type="binding site" evidence="15">
    <location>
        <position position="157"/>
    </location>
    <ligand>
        <name>ATP</name>
        <dbReference type="ChEBI" id="CHEBI:30616"/>
    </ligand>
</feature>
<keyword evidence="4 16" id="KW-0723">Serine/threonine-protein kinase</keyword>
<dbReference type="GO" id="GO:0004674">
    <property type="term" value="F:protein serine/threonine kinase activity"/>
    <property type="evidence" value="ECO:0007669"/>
    <property type="project" value="UniProtKB-KW"/>
</dbReference>
<evidence type="ECO:0000256" key="3">
    <source>
        <dbReference type="ARBA" id="ARBA00012513"/>
    </source>
</evidence>
<dbReference type="InterPro" id="IPR008271">
    <property type="entry name" value="Ser/Thr_kinase_AS"/>
</dbReference>
<evidence type="ECO:0000313" key="18">
    <source>
        <dbReference type="EMBL" id="CAG9329545.1"/>
    </source>
</evidence>
<comment type="similarity">
    <text evidence="12">Belongs to the protein kinase superfamily. Ser/Thr protein kinase family. CDPK subfamily.</text>
</comment>
<evidence type="ECO:0000256" key="16">
    <source>
        <dbReference type="RuleBase" id="RU000304"/>
    </source>
</evidence>
<evidence type="ECO:0000256" key="5">
    <source>
        <dbReference type="ARBA" id="ARBA00022679"/>
    </source>
</evidence>
<dbReference type="GO" id="GO:0005524">
    <property type="term" value="F:ATP binding"/>
    <property type="evidence" value="ECO:0007669"/>
    <property type="project" value="UniProtKB-UniRule"/>
</dbReference>
<dbReference type="EMBL" id="CAJZBQ010000048">
    <property type="protein sequence ID" value="CAG9329545.1"/>
    <property type="molecule type" value="Genomic_DNA"/>
</dbReference>
<reference evidence="18" key="1">
    <citation type="submission" date="2021-09" db="EMBL/GenBank/DDBJ databases">
        <authorList>
            <consortium name="AG Swart"/>
            <person name="Singh M."/>
            <person name="Singh A."/>
            <person name="Seah K."/>
            <person name="Emmerich C."/>
        </authorList>
    </citation>
    <scope>NUCLEOTIDE SEQUENCE</scope>
    <source>
        <strain evidence="18">ATCC30299</strain>
    </source>
</reference>
<evidence type="ECO:0000256" key="6">
    <source>
        <dbReference type="ARBA" id="ARBA00022723"/>
    </source>
</evidence>
<dbReference type="PROSITE" id="PS00107">
    <property type="entry name" value="PROTEIN_KINASE_ATP"/>
    <property type="match status" value="1"/>
</dbReference>
<comment type="subunit">
    <text evidence="2">Monomer.</text>
</comment>
<dbReference type="GO" id="GO:0046872">
    <property type="term" value="F:metal ion binding"/>
    <property type="evidence" value="ECO:0007669"/>
    <property type="project" value="UniProtKB-KW"/>
</dbReference>
<name>A0AAU9JVJ1_9CILI</name>